<protein>
    <submittedName>
        <fullName evidence="1">Uncharacterized protein</fullName>
    </submittedName>
</protein>
<sequence>MLKSANLEGTGGGGFGPTDIVSYQVDCRKILQRLKSAIGDEWVYQMLEAVVVMDEWLDLWPESRKADKRGPSGSRD</sequence>
<evidence type="ECO:0000313" key="2">
    <source>
        <dbReference type="Proteomes" id="UP000558475"/>
    </source>
</evidence>
<evidence type="ECO:0000313" key="1">
    <source>
        <dbReference type="EMBL" id="NKW09983.1"/>
    </source>
</evidence>
<dbReference type="AlphaFoldDB" id="A0A7X6FQG8"/>
<organism evidence="1 2">
    <name type="scientific">Brucella tritici</name>
    <dbReference type="NCBI Taxonomy" id="94626"/>
    <lineage>
        <taxon>Bacteria</taxon>
        <taxon>Pseudomonadati</taxon>
        <taxon>Pseudomonadota</taxon>
        <taxon>Alphaproteobacteria</taxon>
        <taxon>Hyphomicrobiales</taxon>
        <taxon>Brucellaceae</taxon>
        <taxon>Brucella/Ochrobactrum group</taxon>
        <taxon>Brucella</taxon>
    </lineage>
</organism>
<reference evidence="1 2" key="1">
    <citation type="submission" date="2020-04" db="EMBL/GenBank/DDBJ databases">
        <title>Whole genome sequencing of clinical and environmental type strains of Ochrobactrum.</title>
        <authorList>
            <person name="Dharne M."/>
        </authorList>
    </citation>
    <scope>NUCLEOTIDE SEQUENCE [LARGE SCALE GENOMIC DNA]</scope>
    <source>
        <strain evidence="1 2">DSM 13340</strain>
    </source>
</reference>
<dbReference type="Proteomes" id="UP000558475">
    <property type="component" value="Unassembled WGS sequence"/>
</dbReference>
<dbReference type="EMBL" id="JAAXZB010000001">
    <property type="protein sequence ID" value="NKW09983.1"/>
    <property type="molecule type" value="Genomic_DNA"/>
</dbReference>
<accession>A0A7X6FQG8</accession>
<proteinExistence type="predicted"/>
<name>A0A7X6FQG8_9HYPH</name>
<gene>
    <name evidence="1" type="ORF">HGG76_11785</name>
</gene>
<comment type="caution">
    <text evidence="1">The sequence shown here is derived from an EMBL/GenBank/DDBJ whole genome shotgun (WGS) entry which is preliminary data.</text>
</comment>